<name>A0A841F6E7_9ACTN</name>
<comment type="similarity">
    <text evidence="1">Belongs to the Mg-chelatase subunits D/I family. ComM subfamily.</text>
</comment>
<dbReference type="Pfam" id="PF01078">
    <property type="entry name" value="Mg_chelatase"/>
    <property type="match status" value="1"/>
</dbReference>
<dbReference type="SUPFAM" id="SSF52540">
    <property type="entry name" value="P-loop containing nucleoside triphosphate hydrolases"/>
    <property type="match status" value="1"/>
</dbReference>
<dbReference type="InterPro" id="IPR020568">
    <property type="entry name" value="Ribosomal_Su5_D2-typ_SF"/>
</dbReference>
<dbReference type="GO" id="GO:0005524">
    <property type="term" value="F:ATP binding"/>
    <property type="evidence" value="ECO:0007669"/>
    <property type="project" value="InterPro"/>
</dbReference>
<dbReference type="Gene3D" id="3.30.230.10">
    <property type="match status" value="1"/>
</dbReference>
<dbReference type="SUPFAM" id="SSF54211">
    <property type="entry name" value="Ribosomal protein S5 domain 2-like"/>
    <property type="match status" value="1"/>
</dbReference>
<dbReference type="InterPro" id="IPR025158">
    <property type="entry name" value="Mg_chelat-rel_C"/>
</dbReference>
<dbReference type="InterPro" id="IPR000523">
    <property type="entry name" value="Mg_chelatse_chII-like_cat_dom"/>
</dbReference>
<sequence>MGYARITAVGLVGVTGHLVTVEAHVDRGQARVVLSGLPDAVLGQARDRVRSALVNSGFHWPDQRIAINLLPASLPKHGSSFDLAIALVLLVASGQLPPPLIDGIVPIGELGLDGRLRPVPGVLPALMAARESRLRAAVVAPGNLREAALVSGLTVHGSPDLRRLTAGLAGQGEMLPVPELDAESEDHSPDLADVVGQDAAKRALEISAAGGHNLMLLGPPGVGKTMLAERLPPLLPRLDDASAMEVTAIHSIAGQFEKRAALLRRAPFQAPHHSASMPALVGGGSGVPRPGALSLAHCGVLFLDELPEFRRDVIDALRQPLESGIINIHRSAAVVRFPARVLLMLAANPCPCAAPKPADCECSAMARGRYRAKLKGPLMDRVDLHVRLQPVGRSALLGDEPAPEDSRAVAERVSRAREAAAARWESAGCGRIPNSQVAGARLRARPWRLPSTVLGVADWMLDSGRLSARGYDRVQRLAWSIADLAGRDRPDENDLGEAVELRLGHKV</sequence>
<dbReference type="InterPro" id="IPR045006">
    <property type="entry name" value="CHLI-like"/>
</dbReference>
<keyword evidence="4" id="KW-1185">Reference proteome</keyword>
<dbReference type="Proteomes" id="UP000548476">
    <property type="component" value="Unassembled WGS sequence"/>
</dbReference>
<reference evidence="3 4" key="1">
    <citation type="submission" date="2020-08" db="EMBL/GenBank/DDBJ databases">
        <title>Genomic Encyclopedia of Type Strains, Phase IV (KMG-IV): sequencing the most valuable type-strain genomes for metagenomic binning, comparative biology and taxonomic classification.</title>
        <authorList>
            <person name="Goeker M."/>
        </authorList>
    </citation>
    <scope>NUCLEOTIDE SEQUENCE [LARGE SCALE GENOMIC DNA]</scope>
    <source>
        <strain evidence="3 4">YIM 65646</strain>
    </source>
</reference>
<dbReference type="Gene3D" id="3.40.50.300">
    <property type="entry name" value="P-loop containing nucleotide triphosphate hydrolases"/>
    <property type="match status" value="1"/>
</dbReference>
<dbReference type="RefSeq" id="WP_184785390.1">
    <property type="nucleotide sequence ID" value="NZ_BONT01000039.1"/>
</dbReference>
<dbReference type="AlphaFoldDB" id="A0A841F6E7"/>
<dbReference type="Pfam" id="PF13541">
    <property type="entry name" value="ChlI"/>
    <property type="match status" value="1"/>
</dbReference>
<dbReference type="InterPro" id="IPR003593">
    <property type="entry name" value="AAA+_ATPase"/>
</dbReference>
<dbReference type="NCBIfam" id="TIGR00368">
    <property type="entry name" value="YifB family Mg chelatase-like AAA ATPase"/>
    <property type="match status" value="1"/>
</dbReference>
<dbReference type="Pfam" id="PF13335">
    <property type="entry name" value="Mg_chelatase_C"/>
    <property type="match status" value="1"/>
</dbReference>
<dbReference type="EMBL" id="JACHGT010000001">
    <property type="protein sequence ID" value="MBB6032501.1"/>
    <property type="molecule type" value="Genomic_DNA"/>
</dbReference>
<dbReference type="InterPro" id="IPR014721">
    <property type="entry name" value="Ribsml_uS5_D2-typ_fold_subgr"/>
</dbReference>
<evidence type="ECO:0000256" key="1">
    <source>
        <dbReference type="ARBA" id="ARBA00006354"/>
    </source>
</evidence>
<evidence type="ECO:0000313" key="3">
    <source>
        <dbReference type="EMBL" id="MBB6032501.1"/>
    </source>
</evidence>
<dbReference type="InterPro" id="IPR027417">
    <property type="entry name" value="P-loop_NTPase"/>
</dbReference>
<accession>A0A841F6E7</accession>
<proteinExistence type="inferred from homology"/>
<evidence type="ECO:0000259" key="2">
    <source>
        <dbReference type="SMART" id="SM00382"/>
    </source>
</evidence>
<feature type="domain" description="AAA+ ATPase" evidence="2">
    <location>
        <begin position="210"/>
        <end position="392"/>
    </location>
</feature>
<organism evidence="3 4">
    <name type="scientific">Phytomonospora endophytica</name>
    <dbReference type="NCBI Taxonomy" id="714109"/>
    <lineage>
        <taxon>Bacteria</taxon>
        <taxon>Bacillati</taxon>
        <taxon>Actinomycetota</taxon>
        <taxon>Actinomycetes</taxon>
        <taxon>Micromonosporales</taxon>
        <taxon>Micromonosporaceae</taxon>
        <taxon>Phytomonospora</taxon>
    </lineage>
</organism>
<gene>
    <name evidence="3" type="ORF">HNR73_000343</name>
</gene>
<dbReference type="CDD" id="cd00009">
    <property type="entry name" value="AAA"/>
    <property type="match status" value="1"/>
</dbReference>
<comment type="caution">
    <text evidence="3">The sequence shown here is derived from an EMBL/GenBank/DDBJ whole genome shotgun (WGS) entry which is preliminary data.</text>
</comment>
<protein>
    <submittedName>
        <fullName evidence="3">Magnesium chelatase family protein</fullName>
    </submittedName>
</protein>
<dbReference type="PANTHER" id="PTHR32039">
    <property type="entry name" value="MAGNESIUM-CHELATASE SUBUNIT CHLI"/>
    <property type="match status" value="1"/>
</dbReference>
<dbReference type="PANTHER" id="PTHR32039:SF7">
    <property type="entry name" value="COMPETENCE PROTEIN COMM"/>
    <property type="match status" value="1"/>
</dbReference>
<evidence type="ECO:0000313" key="4">
    <source>
        <dbReference type="Proteomes" id="UP000548476"/>
    </source>
</evidence>
<dbReference type="InterPro" id="IPR004482">
    <property type="entry name" value="Mg_chelat-rel"/>
</dbReference>
<dbReference type="SMART" id="SM00382">
    <property type="entry name" value="AAA"/>
    <property type="match status" value="1"/>
</dbReference>